<keyword evidence="1 5" id="KW-0328">Glycosyltransferase</keyword>
<dbReference type="EC" id="2.4.-.-" evidence="5"/>
<dbReference type="InterPro" id="IPR001173">
    <property type="entry name" value="Glyco_trans_2-like"/>
</dbReference>
<keyword evidence="3" id="KW-0812">Transmembrane</keyword>
<dbReference type="PANTHER" id="PTHR22916:SF51">
    <property type="entry name" value="GLYCOSYLTRANSFERASE EPSH-RELATED"/>
    <property type="match status" value="1"/>
</dbReference>
<feature type="domain" description="Glycosyltransferase 2-like" evidence="4">
    <location>
        <begin position="5"/>
        <end position="134"/>
    </location>
</feature>
<dbReference type="Pfam" id="PF00535">
    <property type="entry name" value="Glycos_transf_2"/>
    <property type="match status" value="1"/>
</dbReference>
<evidence type="ECO:0000259" key="4">
    <source>
        <dbReference type="Pfam" id="PF00535"/>
    </source>
</evidence>
<keyword evidence="6" id="KW-1185">Reference proteome</keyword>
<dbReference type="Gene3D" id="3.90.550.10">
    <property type="entry name" value="Spore Coat Polysaccharide Biosynthesis Protein SpsA, Chain A"/>
    <property type="match status" value="1"/>
</dbReference>
<sequence length="339" mass="39034">MRTISFAIPCYNSAAYMERCIDPLLPFGNDVEIIIVDDGSTDDTGKIADHYAEQYPDFVRAIHQENGGHGEAVNTGIKNASGLYFKVVDSDDWIDEQGLTKVLQTLKTLVADNSAPDMMVCNYIYEKLAEGTRHVINYSNVFPRQQIFAWDDMKRFPPWKYLLMHSLIYKTQLLRDCGLKLPKHTFYVDNIFAYQPLPFVKTIYYLDVDLYHYFIGRQDQSVNESVMLKRIDQQLLVTRIMIGCHRLPGSVASKKLSSYMLGYLAIMMTICTVFLRISGTQEDVKKEKELWSFLISCDNGLYRHTLIRFLRMITTLPGNSGNKITVGLYNIARKVYKFN</sequence>
<protein>
    <submittedName>
        <fullName evidence="5">Putative glycosyltransferase EpsH</fullName>
        <ecNumber evidence="5">2.4.-.-</ecNumber>
    </submittedName>
</protein>
<accession>A0A0J1IMZ2</accession>
<gene>
    <name evidence="5" type="primary">epsH_1</name>
    <name evidence="5" type="ORF">DEAC_c20950</name>
</gene>
<proteinExistence type="predicted"/>
<dbReference type="AlphaFoldDB" id="A0A0J1IMZ2"/>
<comment type="caution">
    <text evidence="5">The sequence shown here is derived from an EMBL/GenBank/DDBJ whole genome shotgun (WGS) entry which is preliminary data.</text>
</comment>
<evidence type="ECO:0000256" key="2">
    <source>
        <dbReference type="ARBA" id="ARBA00022679"/>
    </source>
</evidence>
<dbReference type="PATRIC" id="fig|476652.3.peg.2169"/>
<feature type="transmembrane region" description="Helical" evidence="3">
    <location>
        <begin position="256"/>
        <end position="277"/>
    </location>
</feature>
<reference evidence="5 6" key="1">
    <citation type="submission" date="2015-06" db="EMBL/GenBank/DDBJ databases">
        <title>Draft genome of the moderately acidophilic sulfate reducer Candidatus Desulfosporosinus acididurans strain M1.</title>
        <authorList>
            <person name="Poehlein A."/>
            <person name="Petzsch P."/>
            <person name="Johnson B.D."/>
            <person name="Schloemann M."/>
            <person name="Daniel R."/>
            <person name="Muehling M."/>
        </authorList>
    </citation>
    <scope>NUCLEOTIDE SEQUENCE [LARGE SCALE GENOMIC DNA]</scope>
    <source>
        <strain evidence="5 6">M1</strain>
    </source>
</reference>
<keyword evidence="3" id="KW-0472">Membrane</keyword>
<keyword evidence="2 5" id="KW-0808">Transferase</keyword>
<dbReference type="Proteomes" id="UP000036356">
    <property type="component" value="Unassembled WGS sequence"/>
</dbReference>
<organism evidence="5 6">
    <name type="scientific">Desulfosporosinus acididurans</name>
    <dbReference type="NCBI Taxonomy" id="476652"/>
    <lineage>
        <taxon>Bacteria</taxon>
        <taxon>Bacillati</taxon>
        <taxon>Bacillota</taxon>
        <taxon>Clostridia</taxon>
        <taxon>Eubacteriales</taxon>
        <taxon>Desulfitobacteriaceae</taxon>
        <taxon>Desulfosporosinus</taxon>
    </lineage>
</organism>
<dbReference type="PANTHER" id="PTHR22916">
    <property type="entry name" value="GLYCOSYLTRANSFERASE"/>
    <property type="match status" value="1"/>
</dbReference>
<dbReference type="CDD" id="cd00761">
    <property type="entry name" value="Glyco_tranf_GTA_type"/>
    <property type="match status" value="1"/>
</dbReference>
<name>A0A0J1IMZ2_9FIRM</name>
<dbReference type="RefSeq" id="WP_047809949.1">
    <property type="nucleotide sequence ID" value="NZ_LDZY01000006.1"/>
</dbReference>
<evidence type="ECO:0000313" key="6">
    <source>
        <dbReference type="Proteomes" id="UP000036356"/>
    </source>
</evidence>
<evidence type="ECO:0000313" key="5">
    <source>
        <dbReference type="EMBL" id="KLU66056.1"/>
    </source>
</evidence>
<keyword evidence="3" id="KW-1133">Transmembrane helix</keyword>
<dbReference type="EMBL" id="LDZY01000006">
    <property type="protein sequence ID" value="KLU66056.1"/>
    <property type="molecule type" value="Genomic_DNA"/>
</dbReference>
<dbReference type="STRING" id="476652.DEAC_c20950"/>
<dbReference type="GO" id="GO:0016757">
    <property type="term" value="F:glycosyltransferase activity"/>
    <property type="evidence" value="ECO:0007669"/>
    <property type="project" value="UniProtKB-KW"/>
</dbReference>
<evidence type="ECO:0000256" key="3">
    <source>
        <dbReference type="SAM" id="Phobius"/>
    </source>
</evidence>
<dbReference type="SUPFAM" id="SSF53448">
    <property type="entry name" value="Nucleotide-diphospho-sugar transferases"/>
    <property type="match status" value="1"/>
</dbReference>
<evidence type="ECO:0000256" key="1">
    <source>
        <dbReference type="ARBA" id="ARBA00022676"/>
    </source>
</evidence>
<dbReference type="InterPro" id="IPR029044">
    <property type="entry name" value="Nucleotide-diphossugar_trans"/>
</dbReference>